<feature type="transmembrane region" description="Helical" evidence="1">
    <location>
        <begin position="9"/>
        <end position="26"/>
    </location>
</feature>
<keyword evidence="1" id="KW-0472">Membrane</keyword>
<proteinExistence type="predicted"/>
<dbReference type="Proteomes" id="UP000713904">
    <property type="component" value="Unassembled WGS sequence"/>
</dbReference>
<keyword evidence="1" id="KW-1133">Transmembrane helix</keyword>
<keyword evidence="1" id="KW-0812">Transmembrane</keyword>
<gene>
    <name evidence="2" type="ORF">HLB29_05645</name>
</gene>
<comment type="caution">
    <text evidence="2">The sequence shown here is derived from an EMBL/GenBank/DDBJ whole genome shotgun (WGS) entry which is preliminary data.</text>
</comment>
<sequence>MNTRKKEKILIILILFAVPLLFYLKINSNIDQKKENIKSNIEKSRVHNTETNKIVKRVSLKKQIALYEHIYSKFNTAKIIKRENDEGCFYSLQINAKENRLNEIMKLLDSYGGKIVINSIEYKKENQYSSFFIQLELC</sequence>
<reference evidence="2 3" key="1">
    <citation type="submission" date="2020-05" db="EMBL/GenBank/DDBJ databases">
        <title>Draft genome of xy-202 and genomic insight in genome of the genus Peptostreptococcus.</title>
        <authorList>
            <person name="Zhang Z."/>
        </authorList>
    </citation>
    <scope>NUCLEOTIDE SEQUENCE [LARGE SCALE GENOMIC DNA]</scope>
    <source>
        <strain evidence="2 3">DSM 27025</strain>
    </source>
</reference>
<accession>A0ABR6TL89</accession>
<name>A0ABR6TL89_9FIRM</name>
<evidence type="ECO:0000313" key="3">
    <source>
        <dbReference type="Proteomes" id="UP000713904"/>
    </source>
</evidence>
<evidence type="ECO:0000256" key="1">
    <source>
        <dbReference type="SAM" id="Phobius"/>
    </source>
</evidence>
<dbReference type="RefSeq" id="WP_185624189.1">
    <property type="nucleotide sequence ID" value="NZ_JABGBW010000003.1"/>
</dbReference>
<evidence type="ECO:0000313" key="2">
    <source>
        <dbReference type="EMBL" id="MBC2576165.1"/>
    </source>
</evidence>
<dbReference type="EMBL" id="JABGBW010000003">
    <property type="protein sequence ID" value="MBC2576165.1"/>
    <property type="molecule type" value="Genomic_DNA"/>
</dbReference>
<keyword evidence="3" id="KW-1185">Reference proteome</keyword>
<protein>
    <submittedName>
        <fullName evidence="2">Uncharacterized protein</fullName>
    </submittedName>
</protein>
<organism evidence="2 3">
    <name type="scientific">Peptostreptococcus canis</name>
    <dbReference type="NCBI Taxonomy" id="1159213"/>
    <lineage>
        <taxon>Bacteria</taxon>
        <taxon>Bacillati</taxon>
        <taxon>Bacillota</taxon>
        <taxon>Clostridia</taxon>
        <taxon>Peptostreptococcales</taxon>
        <taxon>Peptostreptococcaceae</taxon>
        <taxon>Peptostreptococcus</taxon>
    </lineage>
</organism>